<dbReference type="Proteomes" id="UP000610846">
    <property type="component" value="Unassembled WGS sequence"/>
</dbReference>
<feature type="transmembrane region" description="Helical" evidence="1">
    <location>
        <begin position="169"/>
        <end position="191"/>
    </location>
</feature>
<sequence length="192" mass="20756">MLAVVVLSVTAILTAWCGFESSKWSGQMSIRFSEASSARIESIDLASEARDVTAIDLAIYLQWFDARAAGDTELAEYVQARFTPEFVVAFDDWQAGGETLRSPFAEASYVPEGRAEAAAASTRAEAKFAAALRSNQRGDDYALLTVLFALVLFFVALSERHTERWAGWYLLGAGMVVGAVGVGILVSFPVLV</sequence>
<comment type="caution">
    <text evidence="2">The sequence shown here is derived from an EMBL/GenBank/DDBJ whole genome shotgun (WGS) entry which is preliminary data.</text>
</comment>
<keyword evidence="1" id="KW-0812">Transmembrane</keyword>
<feature type="transmembrane region" description="Helical" evidence="1">
    <location>
        <begin position="141"/>
        <end position="157"/>
    </location>
</feature>
<reference evidence="2" key="2">
    <citation type="submission" date="2020-09" db="EMBL/GenBank/DDBJ databases">
        <authorList>
            <person name="Yu Y."/>
        </authorList>
    </citation>
    <scope>NUCLEOTIDE SEQUENCE</scope>
    <source>
        <strain evidence="2">KCTC 49039</strain>
    </source>
</reference>
<accession>A0A927J0D6</accession>
<gene>
    <name evidence="2" type="ORF">IF651_10800</name>
</gene>
<keyword evidence="1" id="KW-0472">Membrane</keyword>
<evidence type="ECO:0008006" key="4">
    <source>
        <dbReference type="Google" id="ProtNLM"/>
    </source>
</evidence>
<reference evidence="2" key="1">
    <citation type="journal article" date="2018" name="Curr. Microbiol.">
        <title>Cellulosimicrobium arenosum sp. nov., Isolated from Marine Sediment Sand.</title>
        <authorList>
            <person name="Oh M."/>
            <person name="Kim J.H."/>
            <person name="Yoon J.H."/>
            <person name="Schumann P."/>
            <person name="Kim W."/>
        </authorList>
    </citation>
    <scope>NUCLEOTIDE SEQUENCE</scope>
    <source>
        <strain evidence="2">KCTC 49039</strain>
    </source>
</reference>
<evidence type="ECO:0000313" key="2">
    <source>
        <dbReference type="EMBL" id="MBD8079543.1"/>
    </source>
</evidence>
<keyword evidence="1" id="KW-1133">Transmembrane helix</keyword>
<evidence type="ECO:0000313" key="3">
    <source>
        <dbReference type="Proteomes" id="UP000610846"/>
    </source>
</evidence>
<dbReference type="AlphaFoldDB" id="A0A927J0D6"/>
<name>A0A927J0D6_9MICO</name>
<evidence type="ECO:0000256" key="1">
    <source>
        <dbReference type="SAM" id="Phobius"/>
    </source>
</evidence>
<dbReference type="EMBL" id="JACYHB010000008">
    <property type="protein sequence ID" value="MBD8079543.1"/>
    <property type="molecule type" value="Genomic_DNA"/>
</dbReference>
<protein>
    <recommendedName>
        <fullName evidence="4">DUF4337 domain-containing protein</fullName>
    </recommendedName>
</protein>
<proteinExistence type="predicted"/>
<organism evidence="2 3">
    <name type="scientific">Cellulosimicrobium arenosum</name>
    <dbReference type="NCBI Taxonomy" id="2708133"/>
    <lineage>
        <taxon>Bacteria</taxon>
        <taxon>Bacillati</taxon>
        <taxon>Actinomycetota</taxon>
        <taxon>Actinomycetes</taxon>
        <taxon>Micrococcales</taxon>
        <taxon>Promicromonosporaceae</taxon>
        <taxon>Cellulosimicrobium</taxon>
    </lineage>
</organism>
<keyword evidence="3" id="KW-1185">Reference proteome</keyword>